<dbReference type="PANTHER" id="PTHR43047">
    <property type="entry name" value="TWO-COMPONENT HISTIDINE PROTEIN KINASE"/>
    <property type="match status" value="1"/>
</dbReference>
<keyword evidence="9 14" id="KW-1133">Transmembrane helix</keyword>
<dbReference type="Gene3D" id="3.30.450.20">
    <property type="entry name" value="PAS domain"/>
    <property type="match status" value="4"/>
</dbReference>
<keyword evidence="8" id="KW-0418">Kinase</keyword>
<dbReference type="CDD" id="cd00130">
    <property type="entry name" value="PAS"/>
    <property type="match status" value="2"/>
</dbReference>
<keyword evidence="5 12" id="KW-0597">Phosphoprotein</keyword>
<evidence type="ECO:0000256" key="5">
    <source>
        <dbReference type="ARBA" id="ARBA00022553"/>
    </source>
</evidence>
<protein>
    <recommendedName>
        <fullName evidence="3">histidine kinase</fullName>
        <ecNumber evidence="3">2.7.13.3</ecNumber>
    </recommendedName>
</protein>
<proteinExistence type="predicted"/>
<feature type="modified residue" description="4-aspartylphosphate" evidence="12">
    <location>
        <position position="1093"/>
    </location>
</feature>
<dbReference type="Pfam" id="PF00072">
    <property type="entry name" value="Response_reg"/>
    <property type="match status" value="1"/>
</dbReference>
<dbReference type="InterPro" id="IPR036890">
    <property type="entry name" value="HATPase_C_sf"/>
</dbReference>
<evidence type="ECO:0000256" key="7">
    <source>
        <dbReference type="ARBA" id="ARBA00022692"/>
    </source>
</evidence>
<dbReference type="SMART" id="SM00304">
    <property type="entry name" value="HAMP"/>
    <property type="match status" value="1"/>
</dbReference>
<dbReference type="SMART" id="SM00448">
    <property type="entry name" value="REC"/>
    <property type="match status" value="1"/>
</dbReference>
<dbReference type="PROSITE" id="PS50885">
    <property type="entry name" value="HAMP"/>
    <property type="match status" value="1"/>
</dbReference>
<feature type="domain" description="PAC" evidence="18">
    <location>
        <begin position="684"/>
        <end position="734"/>
    </location>
</feature>
<dbReference type="SUPFAM" id="SSF55785">
    <property type="entry name" value="PYP-like sensor domain (PAS domain)"/>
    <property type="match status" value="2"/>
</dbReference>
<dbReference type="Gene3D" id="6.10.340.10">
    <property type="match status" value="1"/>
</dbReference>
<evidence type="ECO:0000313" key="20">
    <source>
        <dbReference type="EMBL" id="MFG3817139.1"/>
    </source>
</evidence>
<organism evidence="20 21">
    <name type="scientific">Limnothrix redekei LRLZ20PSL1</name>
    <dbReference type="NCBI Taxonomy" id="3112953"/>
    <lineage>
        <taxon>Bacteria</taxon>
        <taxon>Bacillati</taxon>
        <taxon>Cyanobacteriota</taxon>
        <taxon>Cyanophyceae</taxon>
        <taxon>Pseudanabaenales</taxon>
        <taxon>Pseudanabaenaceae</taxon>
        <taxon>Limnothrix</taxon>
    </lineage>
</organism>
<dbReference type="SUPFAM" id="SSF55874">
    <property type="entry name" value="ATPase domain of HSP90 chaperone/DNA topoisomerase II/histidine kinase"/>
    <property type="match status" value="1"/>
</dbReference>
<dbReference type="InterPro" id="IPR000014">
    <property type="entry name" value="PAS"/>
</dbReference>
<feature type="domain" description="Response regulatory" evidence="16">
    <location>
        <begin position="1044"/>
        <end position="1170"/>
    </location>
</feature>
<dbReference type="SMART" id="SM00388">
    <property type="entry name" value="HisKA"/>
    <property type="match status" value="1"/>
</dbReference>
<dbReference type="Gene3D" id="2.10.70.100">
    <property type="match status" value="1"/>
</dbReference>
<dbReference type="RefSeq" id="WP_393011246.1">
    <property type="nucleotide sequence ID" value="NZ_JAZAQF010000029.1"/>
</dbReference>
<dbReference type="CDD" id="cd17546">
    <property type="entry name" value="REC_hyHK_CKI1_RcsC-like"/>
    <property type="match status" value="1"/>
</dbReference>
<dbReference type="InterPro" id="IPR013655">
    <property type="entry name" value="PAS_fold_3"/>
</dbReference>
<evidence type="ECO:0000256" key="12">
    <source>
        <dbReference type="PROSITE-ProRule" id="PRU00169"/>
    </source>
</evidence>
<evidence type="ECO:0000256" key="14">
    <source>
        <dbReference type="SAM" id="Phobius"/>
    </source>
</evidence>
<dbReference type="Pfam" id="PF00672">
    <property type="entry name" value="HAMP"/>
    <property type="match status" value="1"/>
</dbReference>
<dbReference type="PROSITE" id="PS50112">
    <property type="entry name" value="PAS"/>
    <property type="match status" value="1"/>
</dbReference>
<dbReference type="Pfam" id="PF02518">
    <property type="entry name" value="HATPase_c"/>
    <property type="match status" value="1"/>
</dbReference>
<dbReference type="SUPFAM" id="SSF47384">
    <property type="entry name" value="Homodimeric domain of signal transducing histidine kinase"/>
    <property type="match status" value="1"/>
</dbReference>
<evidence type="ECO:0000256" key="8">
    <source>
        <dbReference type="ARBA" id="ARBA00022777"/>
    </source>
</evidence>
<dbReference type="SMART" id="SM00091">
    <property type="entry name" value="PAS"/>
    <property type="match status" value="2"/>
</dbReference>
<evidence type="ECO:0000313" key="21">
    <source>
        <dbReference type="Proteomes" id="UP001604335"/>
    </source>
</evidence>
<keyword evidence="20" id="KW-0067">ATP-binding</keyword>
<reference evidence="21" key="1">
    <citation type="journal article" date="2024" name="Algal Res.">
        <title>Biochemical, toxicological and genomic investigation of a high-biomass producing Limnothrix strain isolated from Italian shallow drinking water reservoir.</title>
        <authorList>
            <person name="Simonazzi M."/>
            <person name="Shishido T.K."/>
            <person name="Delbaje E."/>
            <person name="Wahlsten M."/>
            <person name="Fewer D.P."/>
            <person name="Sivonen K."/>
            <person name="Pezzolesi L."/>
            <person name="Pistocchi R."/>
        </authorList>
    </citation>
    <scope>NUCLEOTIDE SEQUENCE [LARGE SCALE GENOMIC DNA]</scope>
    <source>
        <strain evidence="21">LRLZ20PSL1</strain>
    </source>
</reference>
<evidence type="ECO:0000256" key="9">
    <source>
        <dbReference type="ARBA" id="ARBA00022989"/>
    </source>
</evidence>
<evidence type="ECO:0000259" key="19">
    <source>
        <dbReference type="PROSITE" id="PS50885"/>
    </source>
</evidence>
<evidence type="ECO:0000259" key="15">
    <source>
        <dbReference type="PROSITE" id="PS50109"/>
    </source>
</evidence>
<name>A0ABW7C7H1_9CYAN</name>
<feature type="domain" description="HAMP" evidence="19">
    <location>
        <begin position="414"/>
        <end position="466"/>
    </location>
</feature>
<keyword evidence="10" id="KW-0902">Two-component regulatory system</keyword>
<dbReference type="CDD" id="cd16922">
    <property type="entry name" value="HATPase_EvgS-ArcB-TorS-like"/>
    <property type="match status" value="1"/>
</dbReference>
<dbReference type="CDD" id="cd18773">
    <property type="entry name" value="PDC1_HK_sensor"/>
    <property type="match status" value="1"/>
</dbReference>
<comment type="catalytic activity">
    <reaction evidence="1">
        <text>ATP + protein L-histidine = ADP + protein N-phospho-L-histidine.</text>
        <dbReference type="EC" id="2.7.13.3"/>
    </reaction>
</comment>
<dbReference type="InterPro" id="IPR003594">
    <property type="entry name" value="HATPase_dom"/>
</dbReference>
<accession>A0ABW7C7H1</accession>
<feature type="region of interest" description="Disordered" evidence="13">
    <location>
        <begin position="1265"/>
        <end position="1285"/>
    </location>
</feature>
<evidence type="ECO:0000256" key="11">
    <source>
        <dbReference type="ARBA" id="ARBA00023136"/>
    </source>
</evidence>
<dbReference type="InterPro" id="IPR033479">
    <property type="entry name" value="dCache_1"/>
</dbReference>
<dbReference type="SMART" id="SM00086">
    <property type="entry name" value="PAC"/>
    <property type="match status" value="2"/>
</dbReference>
<keyword evidence="21" id="KW-1185">Reference proteome</keyword>
<dbReference type="PANTHER" id="PTHR43047:SF64">
    <property type="entry name" value="HISTIDINE KINASE CONTAINING CHEY-HOMOLOGOUS RECEIVER DOMAIN AND PAS DOMAIN-RELATED"/>
    <property type="match status" value="1"/>
</dbReference>
<comment type="caution">
    <text evidence="20">The sequence shown here is derived from an EMBL/GenBank/DDBJ whole genome shotgun (WGS) entry which is preliminary data.</text>
</comment>
<dbReference type="Gene3D" id="3.30.565.10">
    <property type="entry name" value="Histidine kinase-like ATPase, C-terminal domain"/>
    <property type="match status" value="1"/>
</dbReference>
<dbReference type="PROSITE" id="PS50109">
    <property type="entry name" value="HIS_KIN"/>
    <property type="match status" value="1"/>
</dbReference>
<feature type="transmembrane region" description="Helical" evidence="14">
    <location>
        <begin position="42"/>
        <end position="66"/>
    </location>
</feature>
<evidence type="ECO:0000259" key="17">
    <source>
        <dbReference type="PROSITE" id="PS50112"/>
    </source>
</evidence>
<dbReference type="Proteomes" id="UP001604335">
    <property type="component" value="Unassembled WGS sequence"/>
</dbReference>
<keyword evidence="4" id="KW-1003">Cell membrane</keyword>
<dbReference type="InterPro" id="IPR011006">
    <property type="entry name" value="CheY-like_superfamily"/>
</dbReference>
<dbReference type="Pfam" id="PF02743">
    <property type="entry name" value="dCache_1"/>
    <property type="match status" value="1"/>
</dbReference>
<evidence type="ECO:0000259" key="16">
    <source>
        <dbReference type="PROSITE" id="PS50110"/>
    </source>
</evidence>
<dbReference type="InterPro" id="IPR004358">
    <property type="entry name" value="Sig_transdc_His_kin-like_C"/>
</dbReference>
<dbReference type="InterPro" id="IPR001610">
    <property type="entry name" value="PAC"/>
</dbReference>
<dbReference type="InterPro" id="IPR005467">
    <property type="entry name" value="His_kinase_dom"/>
</dbReference>
<evidence type="ECO:0000256" key="13">
    <source>
        <dbReference type="SAM" id="MobiDB-lite"/>
    </source>
</evidence>
<comment type="subcellular location">
    <subcellularLocation>
        <location evidence="2">Cell membrane</location>
        <topology evidence="2">Multi-pass membrane protein</topology>
    </subcellularLocation>
</comment>
<dbReference type="Pfam" id="PF00512">
    <property type="entry name" value="HisKA"/>
    <property type="match status" value="1"/>
</dbReference>
<gene>
    <name evidence="20" type="ORF">VPK24_05780</name>
</gene>
<feature type="domain" description="PAS" evidence="17">
    <location>
        <begin position="610"/>
        <end position="679"/>
    </location>
</feature>
<sequence>MNLQQQRWRKMRLPRRIQGLWQRIALLRYGPNQPDRSPTISLFWVLTVPFVVQVVGAVGLVGYLSYRSGQTSVENLANRLLDAVDHRVHDHVDSLLSKQQQALAANGRAIQGGKLPLDDPTPWREYLWQQMATDPGLVVAMFANDRGLLVGYVRSVNLELRQQIEQLTGKSYPVGTQFLAEASPNLPSQRLYSRVNDQGQPLEPAYQITDDVRQTAWFQRAQSSRQPTWSPVYTHRVIPMLGIDALLPIYDGDRNFRGVLSRTVLLSGLNTFLNQLQISPRGQAFIVDRSGHLVATSTLELPYIQQPNQPYPTRLSLAQSRNSETRAIAQQLQQKNPHWQTIQTEQRWRLTFQNGTLFTKITPYQDAYGLNWLVVTAVPEADFIGEIEANHRQNFWLCLLALAGSLGTGTWTAKRLSRSLRNLTEATRAIAAGQHANPLPKTCVAEVNRLTQAFQQMVGALQAADQLRHTYARDLEQQVAQKTAALTEAQRIAQVGSWEFDVATGTSTWSAEQFRILGLEPDAQEPSRPDLFDLLPEADRPRFVATVTEAIEQGIPYTIEHGIQRRDGSTIYLISRGEPIFDQQGQVVKLVGTITNITDQKRMELALRQSELKFATIFQAGPEAAWIAQINDGYCLNINDNFTRILGYSHIEIVGKSCTEIKLWKDPHDLTEFRKILKEQGWVREFETEFRTKSGEIKTVLLSATISYLEGQDCLIGILSDISDRKQVERELHQAKEAAEVANRAKSTFLAKMSHELRTPLNIILGFTNILQREAVLLPTQRDDLQRIYRSGEHLLKLINEILDLSKIEAGKLTLAPQIINLRDLMQSVADLFLLQAQHKGLQLDLQLAELLPTHALVDGRKLEQVLINLISNALKFTQTGFIRVRLSSHNSSPAQLPSVTEISPPNIPDFEAISSETTPIANSAAANGSPTARSPSTTTQTTLLFEVQDSGIGIAPEHLETIFDDFVQATDHQDTHSGTGLGLAISRQLVELMGGEITVESQLGKGSLFRFYIPVLVTHQPMAQTNTPIPQIVGLASDRTDYRILVVDDQTENRQLLVRLLSCLGLQIREARNGLEAIAQWQDWQPHLIWMDLRMPELDGYATTRKIRTLEQRRWESEHQAPFSLTTIIAITAQGSADDPSLAITAGCNDYMSKPFALDEPFQMMAKYLPLKYRYAELRTDAPDRSVSSLGAINQSPAVDLSVMPQAWVAALHHAALTCSDQTITQLLQQIPSPYYDLCQTLTHLTENFAFPEIVQLTQSVLDSRSSGATGDREPSSSSISSLG</sequence>
<dbReference type="PRINTS" id="PR00344">
    <property type="entry name" value="BCTRLSENSOR"/>
</dbReference>
<keyword evidence="6" id="KW-0808">Transferase</keyword>
<evidence type="ECO:0000256" key="2">
    <source>
        <dbReference type="ARBA" id="ARBA00004651"/>
    </source>
</evidence>
<dbReference type="CDD" id="cd06225">
    <property type="entry name" value="HAMP"/>
    <property type="match status" value="1"/>
</dbReference>
<dbReference type="InterPro" id="IPR001789">
    <property type="entry name" value="Sig_transdc_resp-reg_receiver"/>
</dbReference>
<evidence type="ECO:0000256" key="1">
    <source>
        <dbReference type="ARBA" id="ARBA00000085"/>
    </source>
</evidence>
<dbReference type="Pfam" id="PF13426">
    <property type="entry name" value="PAS_9"/>
    <property type="match status" value="1"/>
</dbReference>
<feature type="domain" description="PAC" evidence="18">
    <location>
        <begin position="557"/>
        <end position="609"/>
    </location>
</feature>
<keyword evidence="20" id="KW-0547">Nucleotide-binding</keyword>
<dbReference type="InterPro" id="IPR003661">
    <property type="entry name" value="HisK_dim/P_dom"/>
</dbReference>
<dbReference type="Pfam" id="PF08447">
    <property type="entry name" value="PAS_3"/>
    <property type="match status" value="1"/>
</dbReference>
<evidence type="ECO:0000256" key="6">
    <source>
        <dbReference type="ARBA" id="ARBA00022679"/>
    </source>
</evidence>
<dbReference type="EC" id="2.7.13.3" evidence="3"/>
<dbReference type="Gene3D" id="1.10.287.130">
    <property type="match status" value="1"/>
</dbReference>
<dbReference type="CDD" id="cd00082">
    <property type="entry name" value="HisKA"/>
    <property type="match status" value="1"/>
</dbReference>
<dbReference type="Gene3D" id="3.40.50.2300">
    <property type="match status" value="1"/>
</dbReference>
<dbReference type="InterPro" id="IPR035965">
    <property type="entry name" value="PAS-like_dom_sf"/>
</dbReference>
<dbReference type="SUPFAM" id="SSF52172">
    <property type="entry name" value="CheY-like"/>
    <property type="match status" value="1"/>
</dbReference>
<keyword evidence="7 14" id="KW-0812">Transmembrane</keyword>
<dbReference type="PROSITE" id="PS50110">
    <property type="entry name" value="RESPONSE_REGULATORY"/>
    <property type="match status" value="1"/>
</dbReference>
<evidence type="ECO:0000256" key="3">
    <source>
        <dbReference type="ARBA" id="ARBA00012438"/>
    </source>
</evidence>
<evidence type="ECO:0000256" key="4">
    <source>
        <dbReference type="ARBA" id="ARBA00022475"/>
    </source>
</evidence>
<dbReference type="InterPro" id="IPR003660">
    <property type="entry name" value="HAMP_dom"/>
</dbReference>
<feature type="domain" description="Histidine kinase" evidence="15">
    <location>
        <begin position="752"/>
        <end position="1018"/>
    </location>
</feature>
<dbReference type="NCBIfam" id="TIGR00229">
    <property type="entry name" value="sensory_box"/>
    <property type="match status" value="2"/>
</dbReference>
<dbReference type="InterPro" id="IPR000700">
    <property type="entry name" value="PAS-assoc_C"/>
</dbReference>
<keyword evidence="11 14" id="KW-0472">Membrane</keyword>
<evidence type="ECO:0000256" key="10">
    <source>
        <dbReference type="ARBA" id="ARBA00023012"/>
    </source>
</evidence>
<dbReference type="InterPro" id="IPR036097">
    <property type="entry name" value="HisK_dim/P_sf"/>
</dbReference>
<evidence type="ECO:0000259" key="18">
    <source>
        <dbReference type="PROSITE" id="PS50113"/>
    </source>
</evidence>
<dbReference type="GO" id="GO:0005524">
    <property type="term" value="F:ATP binding"/>
    <property type="evidence" value="ECO:0007669"/>
    <property type="project" value="UniProtKB-KW"/>
</dbReference>
<dbReference type="EMBL" id="JAZAQF010000029">
    <property type="protein sequence ID" value="MFG3817139.1"/>
    <property type="molecule type" value="Genomic_DNA"/>
</dbReference>
<dbReference type="SMART" id="SM00387">
    <property type="entry name" value="HATPase_c"/>
    <property type="match status" value="1"/>
</dbReference>
<dbReference type="PROSITE" id="PS50113">
    <property type="entry name" value="PAC"/>
    <property type="match status" value="2"/>
</dbReference>